<dbReference type="GO" id="GO:0003995">
    <property type="term" value="F:acyl-CoA dehydrogenase activity"/>
    <property type="evidence" value="ECO:0007669"/>
    <property type="project" value="TreeGrafter"/>
</dbReference>
<evidence type="ECO:0000259" key="7">
    <source>
        <dbReference type="Pfam" id="PF02770"/>
    </source>
</evidence>
<comment type="similarity">
    <text evidence="2 5">Belongs to the acyl-CoA dehydrogenase family.</text>
</comment>
<keyword evidence="3 5" id="KW-0285">Flavoprotein</keyword>
<feature type="domain" description="Acyl-CoA dehydrogenase/oxidase C-terminal" evidence="6">
    <location>
        <begin position="198"/>
        <end position="350"/>
    </location>
</feature>
<feature type="domain" description="Acyl-CoA dehydrogenase/oxidase N-terminal" evidence="8">
    <location>
        <begin position="3"/>
        <end position="84"/>
    </location>
</feature>
<evidence type="ECO:0000256" key="1">
    <source>
        <dbReference type="ARBA" id="ARBA00001974"/>
    </source>
</evidence>
<feature type="non-terminal residue" evidence="9">
    <location>
        <position position="1"/>
    </location>
</feature>
<proteinExistence type="inferred from homology"/>
<dbReference type="Proteomes" id="UP000177171">
    <property type="component" value="Unassembled WGS sequence"/>
</dbReference>
<dbReference type="SUPFAM" id="SSF56645">
    <property type="entry name" value="Acyl-CoA dehydrogenase NM domain-like"/>
    <property type="match status" value="1"/>
</dbReference>
<evidence type="ECO:0000256" key="2">
    <source>
        <dbReference type="ARBA" id="ARBA00009347"/>
    </source>
</evidence>
<dbReference type="InterPro" id="IPR009100">
    <property type="entry name" value="AcylCoA_DH/oxidase_NM_dom_sf"/>
</dbReference>
<dbReference type="GO" id="GO:0050660">
    <property type="term" value="F:flavin adenine dinucleotide binding"/>
    <property type="evidence" value="ECO:0007669"/>
    <property type="project" value="InterPro"/>
</dbReference>
<dbReference type="InterPro" id="IPR037069">
    <property type="entry name" value="AcylCoA_DH/ox_N_sf"/>
</dbReference>
<feature type="domain" description="Acyl-CoA oxidase/dehydrogenase middle" evidence="7">
    <location>
        <begin position="88"/>
        <end position="186"/>
    </location>
</feature>
<dbReference type="Pfam" id="PF02770">
    <property type="entry name" value="Acyl-CoA_dh_M"/>
    <property type="match status" value="1"/>
</dbReference>
<dbReference type="InterPro" id="IPR006091">
    <property type="entry name" value="Acyl-CoA_Oxase/DH_mid-dom"/>
</dbReference>
<protein>
    <recommendedName>
        <fullName evidence="11">Acyl-CoA dehydrogenase</fullName>
    </recommendedName>
</protein>
<evidence type="ECO:0000256" key="5">
    <source>
        <dbReference type="RuleBase" id="RU362125"/>
    </source>
</evidence>
<evidence type="ECO:0000313" key="10">
    <source>
        <dbReference type="Proteomes" id="UP000177171"/>
    </source>
</evidence>
<accession>A0A1G2LPP2</accession>
<sequence>KGFNEEIHNKMVEELGLGGATIPQEYDGAGLTKLDYTIATIELSRGDAGVGLSIGATLSLVADTIINFGTEEQKRKWLPVFVRGGKGAYGQTEPNAGSDVAAIKTKGIIEGEHIRITGEKIFITNGSIADVIILIMRTSPDRYNGLTMIIVDANEARKAGTLRHDPTPNKLGLHCSPTDNLIFEDCIVPFENILGAPGMGWLQANATLIGSRPMIAAQAVGLAEAARDCAVATILQREQFGKKIYQFQSVQHIIAKMLTDIEAARLLTYQAAIAVDTTPLFERENIMEITSYAKYFAAKIATDVALQAMILHGGMGYMKESRITAIWEDVPITHIYEGTDPIQLYVIARQFFKKHNVKI</sequence>
<organism evidence="9 10">
    <name type="scientific">Candidatus Sungbacteria bacterium RIFCSPLOWO2_12_FULL_41_11</name>
    <dbReference type="NCBI Taxonomy" id="1802286"/>
    <lineage>
        <taxon>Bacteria</taxon>
        <taxon>Candidatus Sungiibacteriota</taxon>
    </lineage>
</organism>
<dbReference type="InterPro" id="IPR009075">
    <property type="entry name" value="AcylCo_DH/oxidase_C"/>
</dbReference>
<dbReference type="Pfam" id="PF02771">
    <property type="entry name" value="Acyl-CoA_dh_N"/>
    <property type="match status" value="1"/>
</dbReference>
<comment type="cofactor">
    <cofactor evidence="1 5">
        <name>FAD</name>
        <dbReference type="ChEBI" id="CHEBI:57692"/>
    </cofactor>
</comment>
<dbReference type="Pfam" id="PF00441">
    <property type="entry name" value="Acyl-CoA_dh_1"/>
    <property type="match status" value="1"/>
</dbReference>
<dbReference type="Gene3D" id="1.20.140.10">
    <property type="entry name" value="Butyryl-CoA Dehydrogenase, subunit A, domain 3"/>
    <property type="match status" value="1"/>
</dbReference>
<keyword evidence="5" id="KW-0560">Oxidoreductase</keyword>
<dbReference type="InterPro" id="IPR013786">
    <property type="entry name" value="AcylCoA_DH/ox_N"/>
</dbReference>
<name>A0A1G2LPP2_9BACT</name>
<comment type="caution">
    <text evidence="9">The sequence shown here is derived from an EMBL/GenBank/DDBJ whole genome shotgun (WGS) entry which is preliminary data.</text>
</comment>
<evidence type="ECO:0000256" key="3">
    <source>
        <dbReference type="ARBA" id="ARBA00022630"/>
    </source>
</evidence>
<dbReference type="InterPro" id="IPR046373">
    <property type="entry name" value="Acyl-CoA_Oxase/DH_mid-dom_sf"/>
</dbReference>
<dbReference type="PANTHER" id="PTHR43884:SF12">
    <property type="entry name" value="ISOVALERYL-COA DEHYDROGENASE, MITOCHONDRIAL-RELATED"/>
    <property type="match status" value="1"/>
</dbReference>
<dbReference type="PANTHER" id="PTHR43884">
    <property type="entry name" value="ACYL-COA DEHYDROGENASE"/>
    <property type="match status" value="1"/>
</dbReference>
<evidence type="ECO:0000313" key="9">
    <source>
        <dbReference type="EMBL" id="OHA13543.1"/>
    </source>
</evidence>
<dbReference type="Gene3D" id="2.40.110.10">
    <property type="entry name" value="Butyryl-CoA Dehydrogenase, subunit A, domain 2"/>
    <property type="match status" value="1"/>
</dbReference>
<gene>
    <name evidence="9" type="ORF">A3G49_00920</name>
</gene>
<dbReference type="EMBL" id="MHQY01000024">
    <property type="protein sequence ID" value="OHA13543.1"/>
    <property type="molecule type" value="Genomic_DNA"/>
</dbReference>
<keyword evidence="4 5" id="KW-0274">FAD</keyword>
<evidence type="ECO:0000259" key="8">
    <source>
        <dbReference type="Pfam" id="PF02771"/>
    </source>
</evidence>
<dbReference type="AlphaFoldDB" id="A0A1G2LPP2"/>
<dbReference type="SUPFAM" id="SSF47203">
    <property type="entry name" value="Acyl-CoA dehydrogenase C-terminal domain-like"/>
    <property type="match status" value="1"/>
</dbReference>
<reference evidence="9 10" key="1">
    <citation type="journal article" date="2016" name="Nat. Commun.">
        <title>Thousands of microbial genomes shed light on interconnected biogeochemical processes in an aquifer system.</title>
        <authorList>
            <person name="Anantharaman K."/>
            <person name="Brown C.T."/>
            <person name="Hug L.A."/>
            <person name="Sharon I."/>
            <person name="Castelle C.J."/>
            <person name="Probst A.J."/>
            <person name="Thomas B.C."/>
            <person name="Singh A."/>
            <person name="Wilkins M.J."/>
            <person name="Karaoz U."/>
            <person name="Brodie E.L."/>
            <person name="Williams K.H."/>
            <person name="Hubbard S.S."/>
            <person name="Banfield J.F."/>
        </authorList>
    </citation>
    <scope>NUCLEOTIDE SEQUENCE [LARGE SCALE GENOMIC DNA]</scope>
</reference>
<dbReference type="FunFam" id="1.20.140.10:FF:000004">
    <property type="entry name" value="Acyl-CoA dehydrogenase FadE25"/>
    <property type="match status" value="1"/>
</dbReference>
<dbReference type="InterPro" id="IPR036250">
    <property type="entry name" value="AcylCo_DH-like_C"/>
</dbReference>
<dbReference type="Gene3D" id="1.10.540.10">
    <property type="entry name" value="Acyl-CoA dehydrogenase/oxidase, N-terminal domain"/>
    <property type="match status" value="1"/>
</dbReference>
<evidence type="ECO:0000256" key="4">
    <source>
        <dbReference type="ARBA" id="ARBA00022827"/>
    </source>
</evidence>
<evidence type="ECO:0008006" key="11">
    <source>
        <dbReference type="Google" id="ProtNLM"/>
    </source>
</evidence>
<evidence type="ECO:0000259" key="6">
    <source>
        <dbReference type="Pfam" id="PF00441"/>
    </source>
</evidence>